<feature type="compositionally biased region" description="Polar residues" evidence="1">
    <location>
        <begin position="667"/>
        <end position="680"/>
    </location>
</feature>
<feature type="compositionally biased region" description="Polar residues" evidence="1">
    <location>
        <begin position="690"/>
        <end position="700"/>
    </location>
</feature>
<organism evidence="2 3">
    <name type="scientific">Psylliodes chrysocephalus</name>
    <dbReference type="NCBI Taxonomy" id="3402493"/>
    <lineage>
        <taxon>Eukaryota</taxon>
        <taxon>Metazoa</taxon>
        <taxon>Ecdysozoa</taxon>
        <taxon>Arthropoda</taxon>
        <taxon>Hexapoda</taxon>
        <taxon>Insecta</taxon>
        <taxon>Pterygota</taxon>
        <taxon>Neoptera</taxon>
        <taxon>Endopterygota</taxon>
        <taxon>Coleoptera</taxon>
        <taxon>Polyphaga</taxon>
        <taxon>Cucujiformia</taxon>
        <taxon>Chrysomeloidea</taxon>
        <taxon>Chrysomelidae</taxon>
        <taxon>Galerucinae</taxon>
        <taxon>Alticini</taxon>
        <taxon>Psylliodes</taxon>
    </lineage>
</organism>
<evidence type="ECO:0000313" key="3">
    <source>
        <dbReference type="Proteomes" id="UP001153636"/>
    </source>
</evidence>
<dbReference type="EMBL" id="OV651814">
    <property type="protein sequence ID" value="CAH1106406.1"/>
    <property type="molecule type" value="Genomic_DNA"/>
</dbReference>
<evidence type="ECO:0000313" key="2">
    <source>
        <dbReference type="EMBL" id="CAH1106406.1"/>
    </source>
</evidence>
<dbReference type="AlphaFoldDB" id="A0A9P0CY68"/>
<sequence>MELSSGSPNSLKLTRGQRNSFYSVEAEVIDVSKINFEDDETWLYSGKTNQDYTTNVQDWLHNGLESNSILSLTSSTVDLQKNIDTRTFTRPKKRFSRPSIEQYNDLYGSSSETITIHSDSKSFVIEEKAETDISKPNFDLTQPSSSYYFEKMVADSEEATDSFLNMSPPSLVNSMCSSMFANLMESSFIKNDPILREIRDADYSDSVLLQDSETPMMQSIESCSSINSDTPESFLKKVLFNGTFKKNLSGDGDKCLNSTIIIDKAVEQGVSEDGDSTLKNITENDQTYINPNSTYRRTPKHSLTFKKSDIKKSQKLLQSTFEVLPQEQLHCNRTHTLIDCGSFEDIKRDLSNPVEVHTDLNRLSYCLENEVKLDMTYNEINRATNLKSSVLSGSAGSADSLDRLSSMSGSSRGSNKMLNMSDVDALVDMQERSLQQAMSTPKNASAPKILWDNNFTSPIVPLEATSDSDLSSIDDYKSVKSTESSKTSLDGYMPKQQSKRMNYITGPADTKIKTNQKSSYTVVAPKPMAPVRTQVQNAKVNSYSNLRHSNMPGSNPNLYRPSTCKSPPAPTSNLKAMGPKLKGSYTSLRPMSSILPVAPPLVSNANQTMTISKTEHHNVMHTLDSGTRIVEVKTLHKEKATVDDTFIKPPQPKPSSLPRPSSIPRPATSSRIPAPRSSNVRRIPPRPTFSGKQLTKTLTQ</sequence>
<feature type="region of interest" description="Disordered" evidence="1">
    <location>
        <begin position="391"/>
        <end position="417"/>
    </location>
</feature>
<protein>
    <submittedName>
        <fullName evidence="2">Uncharacterized protein</fullName>
    </submittedName>
</protein>
<reference evidence="2" key="1">
    <citation type="submission" date="2022-01" db="EMBL/GenBank/DDBJ databases">
        <authorList>
            <person name="King R."/>
        </authorList>
    </citation>
    <scope>NUCLEOTIDE SEQUENCE</scope>
</reference>
<dbReference type="OrthoDB" id="6347145at2759"/>
<feature type="region of interest" description="Disordered" evidence="1">
    <location>
        <begin position="546"/>
        <end position="577"/>
    </location>
</feature>
<feature type="compositionally biased region" description="Pro residues" evidence="1">
    <location>
        <begin position="649"/>
        <end position="663"/>
    </location>
</feature>
<feature type="compositionally biased region" description="Low complexity" evidence="1">
    <location>
        <begin position="403"/>
        <end position="414"/>
    </location>
</feature>
<feature type="region of interest" description="Disordered" evidence="1">
    <location>
        <begin position="641"/>
        <end position="700"/>
    </location>
</feature>
<evidence type="ECO:0000256" key="1">
    <source>
        <dbReference type="SAM" id="MobiDB-lite"/>
    </source>
</evidence>
<accession>A0A9P0CY68</accession>
<proteinExistence type="predicted"/>
<gene>
    <name evidence="2" type="ORF">PSYICH_LOCUS7727</name>
</gene>
<keyword evidence="3" id="KW-1185">Reference proteome</keyword>
<feature type="compositionally biased region" description="Polar residues" evidence="1">
    <location>
        <begin position="546"/>
        <end position="557"/>
    </location>
</feature>
<dbReference type="Proteomes" id="UP001153636">
    <property type="component" value="Chromosome 2"/>
</dbReference>
<name>A0A9P0CY68_9CUCU</name>